<keyword evidence="7" id="KW-0418">Kinase</keyword>
<feature type="compositionally biased region" description="Low complexity" evidence="9">
    <location>
        <begin position="476"/>
        <end position="485"/>
    </location>
</feature>
<evidence type="ECO:0000313" key="11">
    <source>
        <dbReference type="EMBL" id="KAL1835630.1"/>
    </source>
</evidence>
<comment type="caution">
    <text evidence="11">The sequence shown here is derived from an EMBL/GenBank/DDBJ whole genome shotgun (WGS) entry which is preliminary data.</text>
</comment>
<dbReference type="Pfam" id="PF16575">
    <property type="entry name" value="CLP1_P"/>
    <property type="match status" value="1"/>
</dbReference>
<dbReference type="PANTHER" id="PTHR12755">
    <property type="entry name" value="CLEAVAGE/POLYADENYLATION FACTOR IA SUBUNIT CLP1P"/>
    <property type="match status" value="1"/>
</dbReference>
<evidence type="ECO:0000256" key="1">
    <source>
        <dbReference type="ARBA" id="ARBA00003798"/>
    </source>
</evidence>
<dbReference type="PANTHER" id="PTHR12755:SF3">
    <property type="entry name" value="POLYNUCLEOTIDE 5'-HYDROXYL-KINASE NOL9"/>
    <property type="match status" value="1"/>
</dbReference>
<comment type="similarity">
    <text evidence="2">Belongs to the Clp1 family. NOL9/GRC3 subfamily.</text>
</comment>
<evidence type="ECO:0000256" key="3">
    <source>
        <dbReference type="ARBA" id="ARBA00018706"/>
    </source>
</evidence>
<sequence length="577" mass="61992">MSSNKRRKLDSNGKGLVTSKSPAPAPLSAFAARQQLWGAAVSRASSVDAATNAVKPEAAPELPARSETPSTRPPAAGRRSKRQTPEEPIVSPSADAKPVQQAVEEESSDKPDKGTSNPTTPGPEPSGRLVRQHSSFRPSKNNPQKKSGGRLVLTTREAERLVVIGSFGIRIREGEATIAGAILTPADGVQWIHAPLCHAVPVIRTAEATVLELQPHPAARGLRQLADLNPVFARLWEESPREEESRSKPGQTFQIIYTSDDVPKKTVLQELVSPAEWNKKLAGLVASKRTATPVIFLCGPKSAGKSTFGRLLVNRLMTDRGGSKNKPWSTVMFLDLDPGQPEYAPPGVVSLSRLTTPNLSPSFCHPSLSPAQGLVRAHAIASVTPALDPAHFLECALNLFSRYQKSPDAKCPLVINTPGWIQGTGLDLLTGLITSIHPTEVIYMSQDGPEETVSGLRSACNAPTTAKPIPFSTLPSQQSEGSSSSRTPLHLRTMQTMSYFHLRPSLSPNEPLLPAWDPTPLAEPAPELLSDAVNGTVMALVRLESRASLKGPCGSSTQRPQSKNKQQQHHLKLQTKT</sequence>
<keyword evidence="6" id="KW-0547">Nucleotide-binding</keyword>
<keyword evidence="8" id="KW-0067">ATP-binding</keyword>
<dbReference type="EMBL" id="JAZGSY010000583">
    <property type="protein sequence ID" value="KAL1835630.1"/>
    <property type="molecule type" value="Genomic_DNA"/>
</dbReference>
<evidence type="ECO:0000256" key="4">
    <source>
        <dbReference type="ARBA" id="ARBA00019824"/>
    </source>
</evidence>
<dbReference type="InterPro" id="IPR027417">
    <property type="entry name" value="P-loop_NTPase"/>
</dbReference>
<evidence type="ECO:0000256" key="5">
    <source>
        <dbReference type="ARBA" id="ARBA00022679"/>
    </source>
</evidence>
<feature type="region of interest" description="Disordered" evidence="9">
    <location>
        <begin position="38"/>
        <end position="151"/>
    </location>
</feature>
<feature type="compositionally biased region" description="Basic residues" evidence="9">
    <location>
        <begin position="566"/>
        <end position="577"/>
    </location>
</feature>
<dbReference type="InterPro" id="IPR032319">
    <property type="entry name" value="CLP1_P"/>
</dbReference>
<evidence type="ECO:0000256" key="2">
    <source>
        <dbReference type="ARBA" id="ARBA00011003"/>
    </source>
</evidence>
<evidence type="ECO:0000256" key="6">
    <source>
        <dbReference type="ARBA" id="ARBA00022741"/>
    </source>
</evidence>
<keyword evidence="5" id="KW-0808">Transferase</keyword>
<feature type="compositionally biased region" description="Polar residues" evidence="9">
    <location>
        <begin position="132"/>
        <end position="145"/>
    </location>
</feature>
<name>A0ABR3V1Z6_HUMIN</name>
<evidence type="ECO:0000259" key="10">
    <source>
        <dbReference type="Pfam" id="PF16575"/>
    </source>
</evidence>
<feature type="domain" description="Clp1 P-loop" evidence="10">
    <location>
        <begin position="299"/>
        <end position="501"/>
    </location>
</feature>
<evidence type="ECO:0000256" key="7">
    <source>
        <dbReference type="ARBA" id="ARBA00022777"/>
    </source>
</evidence>
<protein>
    <recommendedName>
        <fullName evidence="4">Polynucleotide 5'-hydroxyl-kinase GRC3</fullName>
    </recommendedName>
    <alternativeName>
        <fullName evidence="3">Polynucleotide 5'-hydroxyl-kinase grc3</fullName>
    </alternativeName>
</protein>
<feature type="region of interest" description="Disordered" evidence="9">
    <location>
        <begin position="1"/>
        <end position="24"/>
    </location>
</feature>
<feature type="region of interest" description="Disordered" evidence="9">
    <location>
        <begin position="467"/>
        <end position="488"/>
    </location>
</feature>
<dbReference type="Gene3D" id="3.40.50.300">
    <property type="entry name" value="P-loop containing nucleotide triphosphate hydrolases"/>
    <property type="match status" value="1"/>
</dbReference>
<evidence type="ECO:0000313" key="12">
    <source>
        <dbReference type="Proteomes" id="UP001583172"/>
    </source>
</evidence>
<accession>A0ABR3V1Z6</accession>
<organism evidence="11 12">
    <name type="scientific">Humicola insolens</name>
    <name type="common">Soft-rot fungus</name>
    <dbReference type="NCBI Taxonomy" id="85995"/>
    <lineage>
        <taxon>Eukaryota</taxon>
        <taxon>Fungi</taxon>
        <taxon>Dikarya</taxon>
        <taxon>Ascomycota</taxon>
        <taxon>Pezizomycotina</taxon>
        <taxon>Sordariomycetes</taxon>
        <taxon>Sordariomycetidae</taxon>
        <taxon>Sordariales</taxon>
        <taxon>Chaetomiaceae</taxon>
        <taxon>Mycothermus</taxon>
    </lineage>
</organism>
<gene>
    <name evidence="11" type="ORF">VTJ49DRAFT_6305</name>
</gene>
<proteinExistence type="inferred from homology"/>
<keyword evidence="12" id="KW-1185">Reference proteome</keyword>
<feature type="compositionally biased region" description="Low complexity" evidence="9">
    <location>
        <begin position="39"/>
        <end position="50"/>
    </location>
</feature>
<comment type="function">
    <text evidence="1">Polynucleotide 5'-kinase involved in rRNA processing.</text>
</comment>
<dbReference type="InterPro" id="IPR045116">
    <property type="entry name" value="Clp1/Grc3"/>
</dbReference>
<reference evidence="11 12" key="1">
    <citation type="journal article" date="2024" name="Commun. Biol.">
        <title>Comparative genomic analysis of thermophilic fungi reveals convergent evolutionary adaptations and gene losses.</title>
        <authorList>
            <person name="Steindorff A.S."/>
            <person name="Aguilar-Pontes M.V."/>
            <person name="Robinson A.J."/>
            <person name="Andreopoulos B."/>
            <person name="LaButti K."/>
            <person name="Kuo A."/>
            <person name="Mondo S."/>
            <person name="Riley R."/>
            <person name="Otillar R."/>
            <person name="Haridas S."/>
            <person name="Lipzen A."/>
            <person name="Grimwood J."/>
            <person name="Schmutz J."/>
            <person name="Clum A."/>
            <person name="Reid I.D."/>
            <person name="Moisan M.C."/>
            <person name="Butler G."/>
            <person name="Nguyen T.T.M."/>
            <person name="Dewar K."/>
            <person name="Conant G."/>
            <person name="Drula E."/>
            <person name="Henrissat B."/>
            <person name="Hansel C."/>
            <person name="Singer S."/>
            <person name="Hutchinson M.I."/>
            <person name="de Vries R.P."/>
            <person name="Natvig D.O."/>
            <person name="Powell A.J."/>
            <person name="Tsang A."/>
            <person name="Grigoriev I.V."/>
        </authorList>
    </citation>
    <scope>NUCLEOTIDE SEQUENCE [LARGE SCALE GENOMIC DNA]</scope>
    <source>
        <strain evidence="11 12">CBS 620.91</strain>
    </source>
</reference>
<dbReference type="Proteomes" id="UP001583172">
    <property type="component" value="Unassembled WGS sequence"/>
</dbReference>
<feature type="region of interest" description="Disordered" evidence="9">
    <location>
        <begin position="547"/>
        <end position="577"/>
    </location>
</feature>
<evidence type="ECO:0000256" key="8">
    <source>
        <dbReference type="ARBA" id="ARBA00022840"/>
    </source>
</evidence>
<evidence type="ECO:0000256" key="9">
    <source>
        <dbReference type="SAM" id="MobiDB-lite"/>
    </source>
</evidence>